<protein>
    <submittedName>
        <fullName evidence="1">Uncharacterized protein</fullName>
    </submittedName>
</protein>
<evidence type="ECO:0000313" key="2">
    <source>
        <dbReference type="Proteomes" id="UP001229409"/>
    </source>
</evidence>
<dbReference type="AlphaFoldDB" id="A0AAP3ZXZ5"/>
<reference evidence="1" key="1">
    <citation type="submission" date="2023-04" db="EMBL/GenBank/DDBJ databases">
        <title>Uncovering the Secrets of Slow-Growing Bacteria in Tropical Savanna Soil through Cultivation and Genomic Analysis.</title>
        <authorList>
            <person name="Goncalves O.S."/>
            <person name="Santana M.F."/>
        </authorList>
    </citation>
    <scope>NUCLEOTIDE SEQUENCE</scope>
    <source>
        <strain evidence="1">ANTI</strain>
    </source>
</reference>
<sequence length="56" mass="6949">MTDKPDWEKRMVYWILEAEKEKSWADNIEKRLYFSNTENEIIERKHKGTRRYSKGI</sequence>
<accession>A0AAP3ZXZ5</accession>
<organism evidence="1 2">
    <name type="scientific">Paenibacillus polymyxa</name>
    <name type="common">Bacillus polymyxa</name>
    <dbReference type="NCBI Taxonomy" id="1406"/>
    <lineage>
        <taxon>Bacteria</taxon>
        <taxon>Bacillati</taxon>
        <taxon>Bacillota</taxon>
        <taxon>Bacilli</taxon>
        <taxon>Bacillales</taxon>
        <taxon>Paenibacillaceae</taxon>
        <taxon>Paenibacillus</taxon>
    </lineage>
</organism>
<dbReference type="RefSeq" id="WP_023989032.1">
    <property type="nucleotide sequence ID" value="NZ_CP017968.3"/>
</dbReference>
<dbReference type="EMBL" id="JARVWT010000004">
    <property type="protein sequence ID" value="MDH2331827.1"/>
    <property type="molecule type" value="Genomic_DNA"/>
</dbReference>
<comment type="caution">
    <text evidence="1">The sequence shown here is derived from an EMBL/GenBank/DDBJ whole genome shotgun (WGS) entry which is preliminary data.</text>
</comment>
<evidence type="ECO:0000313" key="1">
    <source>
        <dbReference type="EMBL" id="MDH2331827.1"/>
    </source>
</evidence>
<name>A0AAP3ZXZ5_PAEPO</name>
<gene>
    <name evidence="1" type="ORF">QDS18_13215</name>
</gene>
<proteinExistence type="predicted"/>
<dbReference type="Proteomes" id="UP001229409">
    <property type="component" value="Unassembled WGS sequence"/>
</dbReference>